<evidence type="ECO:0000256" key="6">
    <source>
        <dbReference type="ARBA" id="ARBA00022839"/>
    </source>
</evidence>
<evidence type="ECO:0000259" key="11">
    <source>
        <dbReference type="Pfam" id="PF17946"/>
    </source>
</evidence>
<comment type="function">
    <text evidence="10">A helicase/nuclease that prepares dsDNA breaks (DSB) for recombinational DNA repair. Binds to DSBs and unwinds DNA via a highly rapid and processive ATP-dependent bidirectional helicase activity. Unwinds dsDNA until it encounters a Chi (crossover hotspot instigator) sequence from the 3' direction. Cuts ssDNA a few nucleotides 3' to the Chi site. The properties and activities of the enzyme are changed at Chi. The Chi-altered holoenzyme produces a long 3'-ssDNA overhang and facilitates RecA-binding to the ssDNA for homologous DNA recombination and repair. Holoenzyme degrades any linearized DNA that is unable to undergo homologous recombination. In the holoenzyme this subunit recognizes the wild-type Chi sequence, and when added to isolated RecB increases its ATP-dependent helicase processivity.</text>
</comment>
<keyword evidence="13" id="KW-1185">Reference proteome</keyword>
<keyword evidence="7 10" id="KW-0067">ATP-binding</keyword>
<comment type="subunit">
    <text evidence="10">Heterotrimer of RecB, RecC and RecD. All subunits contribute to DNA-binding.</text>
</comment>
<gene>
    <name evidence="10 12" type="primary">recC</name>
    <name evidence="12" type="ORF">AB3X52_00455</name>
</gene>
<dbReference type="RefSeq" id="WP_367990665.1">
    <property type="nucleotide sequence ID" value="NZ_JBFPJR010000001.1"/>
</dbReference>
<dbReference type="InterPro" id="IPR011335">
    <property type="entry name" value="Restrct_endonuc-II-like"/>
</dbReference>
<keyword evidence="5 10" id="KW-0347">Helicase</keyword>
<accession>A0ABV3ST06</accession>
<dbReference type="Proteomes" id="UP001556631">
    <property type="component" value="Unassembled WGS sequence"/>
</dbReference>
<dbReference type="SUPFAM" id="SSF52540">
    <property type="entry name" value="P-loop containing nucleoside triphosphate hydrolases"/>
    <property type="match status" value="2"/>
</dbReference>
<dbReference type="InterPro" id="IPR006697">
    <property type="entry name" value="RecC"/>
</dbReference>
<dbReference type="InterPro" id="IPR027417">
    <property type="entry name" value="P-loop_NTPase"/>
</dbReference>
<dbReference type="Pfam" id="PF04257">
    <property type="entry name" value="Exonuc_V_gamma"/>
    <property type="match status" value="1"/>
</dbReference>
<keyword evidence="9 10" id="KW-0234">DNA repair</keyword>
<proteinExistence type="inferred from homology"/>
<keyword evidence="2 10" id="KW-0547">Nucleotide-binding</keyword>
<dbReference type="GO" id="GO:0008854">
    <property type="term" value="F:exodeoxyribonuclease V activity"/>
    <property type="evidence" value="ECO:0007669"/>
    <property type="project" value="UniProtKB-EC"/>
</dbReference>
<evidence type="ECO:0000256" key="4">
    <source>
        <dbReference type="ARBA" id="ARBA00022801"/>
    </source>
</evidence>
<reference evidence="12 13" key="1">
    <citation type="submission" date="2024-07" db="EMBL/GenBank/DDBJ databases">
        <authorList>
            <person name="Lee S."/>
            <person name="Kang M."/>
        </authorList>
    </citation>
    <scope>NUCLEOTIDE SEQUENCE [LARGE SCALE GENOMIC DNA]</scope>
    <source>
        <strain evidence="12 13">DS6</strain>
    </source>
</reference>
<keyword evidence="6 10" id="KW-0269">Exonuclease</keyword>
<keyword evidence="8 10" id="KW-0238">DNA-binding</keyword>
<comment type="caution">
    <text evidence="12">The sequence shown here is derived from an EMBL/GenBank/DDBJ whole genome shotgun (WGS) entry which is preliminary data.</text>
</comment>
<evidence type="ECO:0000256" key="9">
    <source>
        <dbReference type="ARBA" id="ARBA00023204"/>
    </source>
</evidence>
<sequence length="1121" mass="121764">MPVHLHRAPRTDLLADALGELLGAPLPDPFATEVVVVPAKGVERWLSQRLSHRLGAAPGRGDGVCAGVDFRTPWSLFAEVTGTREEDPWSPDALVWPLLSALDAAVDEPWATPLAAHLGHGLPGEEGDLRRGRRFALARRLARLFASYAAQRPALVRDWAAGGSTDGLGRALAHDLAWQPPLWRALAERVDAPPPPERQDATLAALREAPESFDLPARLSLFGHTRLPSTEIELLGALGEQREVHLWLPHPSTALWEALAGLGGPVARADDRSHDLVAHPLLATLGRDTRELQRSLAVLPVVEATVAEPQAPPGEAPLSLLRWLQEDLRANATGDAVTRPLDPKDRSVQVHACHGPARQVEVLREVLLGLLDDDPTLEPRDVLVMCPDIETYAPLIEAGFGLGEVVGEGGHPAHRLRVRLADRALDRTNPLLAVATRLLDLAGGRAGVGDVLDLAHLDPVRRRFGFRDDDLQQLTDWAREAGIRWGFDAAHRADFGLADYVANTWQFGLDRLLSGVAMSEDTATWLDKTLPLDDVGSGEVELVGRLTELVHRLRDVTDRLVGAHPLEHWLSVLEDGIGALTSVSASDAWQAGQVQRELGAVREASDGRTVGELRLPDVRAMLGDRLAGRPTRANFRTGTLTVATLVPMRSVPHRVVCLLGLDDGVFPRVGITDGDDVLARDPVTGERDLRSEDRQLFLDAILAATETLVVTYTGANEFSGQPRPPAVPLGELLDSLDVTASAPEGTTVSAAVTVRHPLQPFDRRNLTTGALVPGRPFTFDRAALAGARAADGPRVTPPVLLAEPLPPPAPGDVSLEDLLAFFRSPVRGFFRDRLDLALPREEEPLSDGLPVEIDNLAQWSVGDRVLHDLLRGLAPEHARQQEWRRGVLPPGWLGWRLLHDVVGRATPIAEEAARLRTRPVGAVDVDVDLGDGRRLRGTVPQVYGDRLVPVTYSRLGATHRLQSWIQLLALAASDEDRAWSAFTVGRPTNSRSRTPYSLSQLGPLDHTARDVLRDLVAMRETGLTAPLPLPLKSSLVYARQRRTRATVEHALEKVGWEWRDGRFPGECSDVEQVAAWGAKAALPGLDTPPGAGEDFPGETTRFGALALRLWAPLLTAEQGSW</sequence>
<dbReference type="Pfam" id="PF17946">
    <property type="entry name" value="RecC_C"/>
    <property type="match status" value="1"/>
</dbReference>
<evidence type="ECO:0000256" key="2">
    <source>
        <dbReference type="ARBA" id="ARBA00022741"/>
    </source>
</evidence>
<comment type="miscellaneous">
    <text evidence="10">In the RecBCD complex, RecB has a slow 3'-5' helicase, an exonuclease activity and loads RecA onto ssDNA, RecD has a fast 5'-3' helicase activity, while RecC stimulates the ATPase and processivity of the RecB helicase and contributes to recognition of the Chi site.</text>
</comment>
<dbReference type="PANTHER" id="PTHR30591:SF1">
    <property type="entry name" value="RECBCD ENZYME SUBUNIT RECC"/>
    <property type="match status" value="1"/>
</dbReference>
<dbReference type="InterPro" id="IPR041500">
    <property type="entry name" value="RecC_C"/>
</dbReference>
<dbReference type="SUPFAM" id="SSF52980">
    <property type="entry name" value="Restriction endonuclease-like"/>
    <property type="match status" value="1"/>
</dbReference>
<keyword evidence="3 10" id="KW-0227">DNA damage</keyword>
<keyword evidence="1 10" id="KW-0540">Nuclease</keyword>
<protein>
    <recommendedName>
        <fullName evidence="10">RecBCD enzyme subunit RecC</fullName>
    </recommendedName>
    <alternativeName>
        <fullName evidence="10">Exonuclease V subunit RecC</fullName>
        <shortName evidence="10">ExoV subunit RecC</shortName>
    </alternativeName>
    <alternativeName>
        <fullName evidence="10">Helicase/nuclease RecBCD subunit RecC</fullName>
    </alternativeName>
</protein>
<dbReference type="NCBIfam" id="TIGR01450">
    <property type="entry name" value="recC"/>
    <property type="match status" value="1"/>
</dbReference>
<evidence type="ECO:0000256" key="8">
    <source>
        <dbReference type="ARBA" id="ARBA00023125"/>
    </source>
</evidence>
<organism evidence="12 13">
    <name type="scientific">Nocardioides eburneus</name>
    <dbReference type="NCBI Taxonomy" id="3231482"/>
    <lineage>
        <taxon>Bacteria</taxon>
        <taxon>Bacillati</taxon>
        <taxon>Actinomycetota</taxon>
        <taxon>Actinomycetes</taxon>
        <taxon>Propionibacteriales</taxon>
        <taxon>Nocardioidaceae</taxon>
        <taxon>Nocardioides</taxon>
    </lineage>
</organism>
<evidence type="ECO:0000313" key="12">
    <source>
        <dbReference type="EMBL" id="MEX0426072.1"/>
    </source>
</evidence>
<evidence type="ECO:0000256" key="5">
    <source>
        <dbReference type="ARBA" id="ARBA00022806"/>
    </source>
</evidence>
<dbReference type="PANTHER" id="PTHR30591">
    <property type="entry name" value="RECBCD ENZYME SUBUNIT RECC"/>
    <property type="match status" value="1"/>
</dbReference>
<evidence type="ECO:0000256" key="1">
    <source>
        <dbReference type="ARBA" id="ARBA00022722"/>
    </source>
</evidence>
<comment type="similarity">
    <text evidence="10">Belongs to the RecC family.</text>
</comment>
<dbReference type="HAMAP" id="MF_01486">
    <property type="entry name" value="RecC"/>
    <property type="match status" value="1"/>
</dbReference>
<dbReference type="Gene3D" id="1.10.10.160">
    <property type="match status" value="1"/>
</dbReference>
<evidence type="ECO:0000313" key="13">
    <source>
        <dbReference type="Proteomes" id="UP001556631"/>
    </source>
</evidence>
<evidence type="ECO:0000256" key="3">
    <source>
        <dbReference type="ARBA" id="ARBA00022763"/>
    </source>
</evidence>
<feature type="domain" description="RecC C-terminal" evidence="11">
    <location>
        <begin position="811"/>
        <end position="1041"/>
    </location>
</feature>
<dbReference type="Gene3D" id="3.40.50.10930">
    <property type="match status" value="1"/>
</dbReference>
<dbReference type="EMBL" id="JBFPJR010000001">
    <property type="protein sequence ID" value="MEX0426072.1"/>
    <property type="molecule type" value="Genomic_DNA"/>
</dbReference>
<dbReference type="InterPro" id="IPR013986">
    <property type="entry name" value="DExx_box_DNA_helicase_dom_sf"/>
</dbReference>
<dbReference type="Gene3D" id="3.40.50.300">
    <property type="entry name" value="P-loop containing nucleotide triphosphate hydrolases"/>
    <property type="match status" value="2"/>
</dbReference>
<name>A0ABV3ST06_9ACTN</name>
<keyword evidence="4 10" id="KW-0378">Hydrolase</keyword>
<evidence type="ECO:0000256" key="7">
    <source>
        <dbReference type="ARBA" id="ARBA00022840"/>
    </source>
</evidence>
<evidence type="ECO:0000256" key="10">
    <source>
        <dbReference type="HAMAP-Rule" id="MF_01486"/>
    </source>
</evidence>
<dbReference type="PIRSF" id="PIRSF000980">
    <property type="entry name" value="RecC"/>
    <property type="match status" value="1"/>
</dbReference>